<dbReference type="InterPro" id="IPR029058">
    <property type="entry name" value="AB_hydrolase_fold"/>
</dbReference>
<dbReference type="EMBL" id="JBGBPQ010000002">
    <property type="protein sequence ID" value="KAL1528053.1"/>
    <property type="molecule type" value="Genomic_DNA"/>
</dbReference>
<dbReference type="InterPro" id="IPR050955">
    <property type="entry name" value="Plant_Biomass_Hydrol_Est"/>
</dbReference>
<name>A0AB34K4A4_PRYPA</name>
<gene>
    <name evidence="4" type="ORF">AB1Y20_009419</name>
</gene>
<dbReference type="PANTHER" id="PTHR43037">
    <property type="entry name" value="UNNAMED PRODUCT-RELATED"/>
    <property type="match status" value="1"/>
</dbReference>
<feature type="compositionally biased region" description="Pro residues" evidence="3">
    <location>
        <begin position="510"/>
        <end position="521"/>
    </location>
</feature>
<evidence type="ECO:0000256" key="1">
    <source>
        <dbReference type="ARBA" id="ARBA00022729"/>
    </source>
</evidence>
<protein>
    <recommendedName>
        <fullName evidence="6">Phospholipase/carboxylesterase/thioesterase domain-containing protein</fullName>
    </recommendedName>
</protein>
<feature type="region of interest" description="Disordered" evidence="3">
    <location>
        <begin position="506"/>
        <end position="531"/>
    </location>
</feature>
<keyword evidence="1" id="KW-0732">Signal</keyword>
<dbReference type="SUPFAM" id="SSF53474">
    <property type="entry name" value="alpha/beta-Hydrolases"/>
    <property type="match status" value="1"/>
</dbReference>
<dbReference type="AlphaFoldDB" id="A0AB34K4A4"/>
<proteinExistence type="predicted"/>
<feature type="compositionally biased region" description="Low complexity" evidence="3">
    <location>
        <begin position="522"/>
        <end position="531"/>
    </location>
</feature>
<evidence type="ECO:0000256" key="2">
    <source>
        <dbReference type="ARBA" id="ARBA00022801"/>
    </source>
</evidence>
<evidence type="ECO:0000313" key="5">
    <source>
        <dbReference type="Proteomes" id="UP001515480"/>
    </source>
</evidence>
<dbReference type="PANTHER" id="PTHR43037:SF5">
    <property type="entry name" value="FERULOYL ESTERASE"/>
    <property type="match status" value="1"/>
</dbReference>
<organism evidence="4 5">
    <name type="scientific">Prymnesium parvum</name>
    <name type="common">Toxic golden alga</name>
    <dbReference type="NCBI Taxonomy" id="97485"/>
    <lineage>
        <taxon>Eukaryota</taxon>
        <taxon>Haptista</taxon>
        <taxon>Haptophyta</taxon>
        <taxon>Prymnesiophyceae</taxon>
        <taxon>Prymnesiales</taxon>
        <taxon>Prymnesiaceae</taxon>
        <taxon>Prymnesium</taxon>
    </lineage>
</organism>
<dbReference type="Gene3D" id="3.40.50.1820">
    <property type="entry name" value="alpha/beta hydrolase"/>
    <property type="match status" value="1"/>
</dbReference>
<accession>A0AB34K4A4</accession>
<dbReference type="GO" id="GO:0016787">
    <property type="term" value="F:hydrolase activity"/>
    <property type="evidence" value="ECO:0007669"/>
    <property type="project" value="UniProtKB-KW"/>
</dbReference>
<evidence type="ECO:0008006" key="6">
    <source>
        <dbReference type="Google" id="ProtNLM"/>
    </source>
</evidence>
<keyword evidence="2" id="KW-0378">Hydrolase</keyword>
<evidence type="ECO:0000313" key="4">
    <source>
        <dbReference type="EMBL" id="KAL1528053.1"/>
    </source>
</evidence>
<evidence type="ECO:0000256" key="3">
    <source>
        <dbReference type="SAM" id="MobiDB-lite"/>
    </source>
</evidence>
<keyword evidence="5" id="KW-1185">Reference proteome</keyword>
<comment type="caution">
    <text evidence="4">The sequence shown here is derived from an EMBL/GenBank/DDBJ whole genome shotgun (WGS) entry which is preliminary data.</text>
</comment>
<dbReference type="Proteomes" id="UP001515480">
    <property type="component" value="Unassembled WGS sequence"/>
</dbReference>
<reference evidence="4 5" key="1">
    <citation type="journal article" date="2024" name="Science">
        <title>Giant polyketide synthase enzymes in the biosynthesis of giant marine polyether toxins.</title>
        <authorList>
            <person name="Fallon T.R."/>
            <person name="Shende V.V."/>
            <person name="Wierzbicki I.H."/>
            <person name="Pendleton A.L."/>
            <person name="Watervoot N.F."/>
            <person name="Auber R.P."/>
            <person name="Gonzalez D.J."/>
            <person name="Wisecaver J.H."/>
            <person name="Moore B.S."/>
        </authorList>
    </citation>
    <scope>NUCLEOTIDE SEQUENCE [LARGE SCALE GENOMIC DNA]</scope>
    <source>
        <strain evidence="4 5">12B1</strain>
    </source>
</reference>
<sequence length="531" mass="57666">MAATPTRYLDADGNFLHKEDVVSFPNRADLAGQRGVIDSFYLKRDGRYRAKVYLQGHGSRALGVLTAELRKAVSEGPEPVYEPLEQHAAALRAALSPGGTHHSLAPHIAACVSRLALGLDAVARAMRTWPPPLECRADEPLSSLAGALHEEVRRLVASRPAEPMLRLVERLAAAAEHTIGALGCFAMLYADDVGVERPAHLRELDASRRIQEVMISQPRCLDATRRARRRRADALQSLHSLRSLLDGLFVEPLPADDLRVLDAPSPAAAARVGLHRPQKASAHAREERRGGFLLYVPDAWDGATALPLVVALHGVGPEATGPAFLWELRREACTRGFALLSPSSLGYTWGAPPPMLTLPAPGATNADADTENVLSLFREVCVHWPVDPTRVLLLGFCDGANFSLSLYLRDDLSHPFTAAAILSPSQEPHFVQPDRVRRVYLLHGTKDIVLPIQRVRQGVARAKDRHVGLALDFRQVEDLSHALPDAAELHRILLWWHPSFALVGEEIPTPAQPTPGPPPSAADPSISGGGD</sequence>